<dbReference type="EMBL" id="CM007386">
    <property type="protein sequence ID" value="ONK66873.1"/>
    <property type="molecule type" value="Genomic_DNA"/>
</dbReference>
<evidence type="ECO:0000256" key="1">
    <source>
        <dbReference type="SAM" id="MobiDB-lite"/>
    </source>
</evidence>
<dbReference type="Proteomes" id="UP000243459">
    <property type="component" value="Chromosome 6"/>
</dbReference>
<accession>A0A5P1EMI9</accession>
<organism evidence="2 3">
    <name type="scientific">Asparagus officinalis</name>
    <name type="common">Garden asparagus</name>
    <dbReference type="NCBI Taxonomy" id="4686"/>
    <lineage>
        <taxon>Eukaryota</taxon>
        <taxon>Viridiplantae</taxon>
        <taxon>Streptophyta</taxon>
        <taxon>Embryophyta</taxon>
        <taxon>Tracheophyta</taxon>
        <taxon>Spermatophyta</taxon>
        <taxon>Magnoliopsida</taxon>
        <taxon>Liliopsida</taxon>
        <taxon>Asparagales</taxon>
        <taxon>Asparagaceae</taxon>
        <taxon>Asparagoideae</taxon>
        <taxon>Asparagus</taxon>
    </lineage>
</organism>
<evidence type="ECO:0000313" key="3">
    <source>
        <dbReference type="Proteomes" id="UP000243459"/>
    </source>
</evidence>
<keyword evidence="3" id="KW-1185">Reference proteome</keyword>
<feature type="region of interest" description="Disordered" evidence="1">
    <location>
        <begin position="52"/>
        <end position="71"/>
    </location>
</feature>
<reference evidence="3" key="1">
    <citation type="journal article" date="2017" name="Nat. Commun.">
        <title>The asparagus genome sheds light on the origin and evolution of a young Y chromosome.</title>
        <authorList>
            <person name="Harkess A."/>
            <person name="Zhou J."/>
            <person name="Xu C."/>
            <person name="Bowers J.E."/>
            <person name="Van der Hulst R."/>
            <person name="Ayyampalayam S."/>
            <person name="Mercati F."/>
            <person name="Riccardi P."/>
            <person name="McKain M.R."/>
            <person name="Kakrana A."/>
            <person name="Tang H."/>
            <person name="Ray J."/>
            <person name="Groenendijk J."/>
            <person name="Arikit S."/>
            <person name="Mathioni S.M."/>
            <person name="Nakano M."/>
            <person name="Shan H."/>
            <person name="Telgmann-Rauber A."/>
            <person name="Kanno A."/>
            <person name="Yue Z."/>
            <person name="Chen H."/>
            <person name="Li W."/>
            <person name="Chen Y."/>
            <person name="Xu X."/>
            <person name="Zhang Y."/>
            <person name="Luo S."/>
            <person name="Chen H."/>
            <person name="Gao J."/>
            <person name="Mao Z."/>
            <person name="Pires J.C."/>
            <person name="Luo M."/>
            <person name="Kudrna D."/>
            <person name="Wing R.A."/>
            <person name="Meyers B.C."/>
            <person name="Yi K."/>
            <person name="Kong H."/>
            <person name="Lavrijsen P."/>
            <person name="Sunseri F."/>
            <person name="Falavigna A."/>
            <person name="Ye Y."/>
            <person name="Leebens-Mack J.H."/>
            <person name="Chen G."/>
        </authorList>
    </citation>
    <scope>NUCLEOTIDE SEQUENCE [LARGE SCALE GENOMIC DNA]</scope>
    <source>
        <strain evidence="3">cv. DH0086</strain>
    </source>
</reference>
<gene>
    <name evidence="2" type="ORF">A4U43_C06F12930</name>
</gene>
<proteinExistence type="predicted"/>
<feature type="region of interest" description="Disordered" evidence="1">
    <location>
        <begin position="78"/>
        <end position="137"/>
    </location>
</feature>
<sequence length="152" mass="16465">MNILLSMDNRNIISRVHYSFKPWHILLGWGAVKGELEGQAGSRDGELEAELTGKAGSGVGRTRGRGADLRANSRAWQGAVATANSRPNSLARWGAVKGRTRGRDSRARQAGANSRATSSGNRGQAERERRGGSEMWSQMRVRVGIFGGGREF</sequence>
<dbReference type="Gramene" id="ONK66873">
    <property type="protein sequence ID" value="ONK66873"/>
    <property type="gene ID" value="A4U43_C06F12930"/>
</dbReference>
<evidence type="ECO:0000313" key="2">
    <source>
        <dbReference type="EMBL" id="ONK66873.1"/>
    </source>
</evidence>
<name>A0A5P1EMI9_ASPOF</name>
<dbReference type="AlphaFoldDB" id="A0A5P1EMI9"/>
<protein>
    <submittedName>
        <fullName evidence="2">Uncharacterized protein</fullName>
    </submittedName>
</protein>
<feature type="compositionally biased region" description="Polar residues" evidence="1">
    <location>
        <begin position="111"/>
        <end position="122"/>
    </location>
</feature>